<organism evidence="3 4">
    <name type="scientific">Octopus vulgaris</name>
    <name type="common">Common octopus</name>
    <dbReference type="NCBI Taxonomy" id="6645"/>
    <lineage>
        <taxon>Eukaryota</taxon>
        <taxon>Metazoa</taxon>
        <taxon>Spiralia</taxon>
        <taxon>Lophotrochozoa</taxon>
        <taxon>Mollusca</taxon>
        <taxon>Cephalopoda</taxon>
        <taxon>Coleoidea</taxon>
        <taxon>Octopodiformes</taxon>
        <taxon>Octopoda</taxon>
        <taxon>Incirrata</taxon>
        <taxon>Octopodidae</taxon>
        <taxon>Octopus</taxon>
    </lineage>
</organism>
<feature type="transmembrane region" description="Helical" evidence="2">
    <location>
        <begin position="39"/>
        <end position="58"/>
    </location>
</feature>
<evidence type="ECO:0000256" key="2">
    <source>
        <dbReference type="SAM" id="Phobius"/>
    </source>
</evidence>
<dbReference type="AlphaFoldDB" id="A0AA36BA61"/>
<reference evidence="3" key="1">
    <citation type="submission" date="2023-08" db="EMBL/GenBank/DDBJ databases">
        <authorList>
            <person name="Alioto T."/>
            <person name="Alioto T."/>
            <person name="Gomez Garrido J."/>
        </authorList>
    </citation>
    <scope>NUCLEOTIDE SEQUENCE</scope>
</reference>
<name>A0AA36BA61_OCTVU</name>
<protein>
    <submittedName>
        <fullName evidence="3">Uncharacterized protein</fullName>
    </submittedName>
</protein>
<dbReference type="EMBL" id="OX597824">
    <property type="protein sequence ID" value="CAI9730214.1"/>
    <property type="molecule type" value="Genomic_DNA"/>
</dbReference>
<proteinExistence type="predicted"/>
<gene>
    <name evidence="3" type="ORF">OCTVUL_1B031679</name>
</gene>
<evidence type="ECO:0000313" key="3">
    <source>
        <dbReference type="EMBL" id="CAI9730214.1"/>
    </source>
</evidence>
<keyword evidence="4" id="KW-1185">Reference proteome</keyword>
<accession>A0AA36BA61</accession>
<evidence type="ECO:0000256" key="1">
    <source>
        <dbReference type="SAM" id="MobiDB-lite"/>
    </source>
</evidence>
<keyword evidence="2" id="KW-0812">Transmembrane</keyword>
<keyword evidence="2" id="KW-1133">Transmembrane helix</keyword>
<evidence type="ECO:0000313" key="4">
    <source>
        <dbReference type="Proteomes" id="UP001162480"/>
    </source>
</evidence>
<sequence>MHTIVIDEVHSSHTQIKDEPKPSQSFLNKTFGVIQWRSVHDGCCSVAVIFTIFCLFLFRLRIPAVAAAADFTRSASPLIA</sequence>
<keyword evidence="2" id="KW-0472">Membrane</keyword>
<feature type="region of interest" description="Disordered" evidence="1">
    <location>
        <begin position="1"/>
        <end position="21"/>
    </location>
</feature>
<dbReference type="Proteomes" id="UP001162480">
    <property type="component" value="Chromosome 11"/>
</dbReference>